<evidence type="ECO:0000256" key="1">
    <source>
        <dbReference type="SAM" id="MobiDB-lite"/>
    </source>
</evidence>
<dbReference type="CDD" id="cd21631">
    <property type="entry name" value="RHH_CopG_NikR-like"/>
    <property type="match status" value="1"/>
</dbReference>
<evidence type="ECO:0000313" key="4">
    <source>
        <dbReference type="Proteomes" id="UP000820669"/>
    </source>
</evidence>
<dbReference type="Proteomes" id="UP000820669">
    <property type="component" value="Unassembled WGS sequence"/>
</dbReference>
<name>A0ABX1SKV9_9PSEU</name>
<dbReference type="InterPro" id="IPR002145">
    <property type="entry name" value="CopG"/>
</dbReference>
<dbReference type="RefSeq" id="WP_169385188.1">
    <property type="nucleotide sequence ID" value="NZ_JAAXLA010000094.1"/>
</dbReference>
<dbReference type="EMBL" id="JAAXLA010000094">
    <property type="protein sequence ID" value="NMI01671.1"/>
    <property type="molecule type" value="Genomic_DNA"/>
</dbReference>
<dbReference type="Pfam" id="PF01402">
    <property type="entry name" value="RHH_1"/>
    <property type="match status" value="1"/>
</dbReference>
<sequence>MKTAISLPDDTFARVEDAAGRLGVSRSEIFTRAAERYLDELDADSITQRLDAALEAAGGPDASNREAAEHGRSVLAATDEEW</sequence>
<keyword evidence="4" id="KW-1185">Reference proteome</keyword>
<proteinExistence type="predicted"/>
<gene>
    <name evidence="3" type="ORF">HF526_30880</name>
</gene>
<accession>A0ABX1SKV9</accession>
<evidence type="ECO:0000259" key="2">
    <source>
        <dbReference type="Pfam" id="PF01402"/>
    </source>
</evidence>
<comment type="caution">
    <text evidence="3">The sequence shown here is derived from an EMBL/GenBank/DDBJ whole genome shotgun (WGS) entry which is preliminary data.</text>
</comment>
<feature type="compositionally biased region" description="Basic and acidic residues" evidence="1">
    <location>
        <begin position="63"/>
        <end position="72"/>
    </location>
</feature>
<protein>
    <submittedName>
        <fullName evidence="3">Ribbon-helix-helix protein, CopG family</fullName>
    </submittedName>
</protein>
<organism evidence="3 4">
    <name type="scientific">Pseudonocardia acidicola</name>
    <dbReference type="NCBI Taxonomy" id="2724939"/>
    <lineage>
        <taxon>Bacteria</taxon>
        <taxon>Bacillati</taxon>
        <taxon>Actinomycetota</taxon>
        <taxon>Actinomycetes</taxon>
        <taxon>Pseudonocardiales</taxon>
        <taxon>Pseudonocardiaceae</taxon>
        <taxon>Pseudonocardia</taxon>
    </lineage>
</organism>
<dbReference type="Gene3D" id="1.10.1220.10">
    <property type="entry name" value="Met repressor-like"/>
    <property type="match status" value="1"/>
</dbReference>
<feature type="region of interest" description="Disordered" evidence="1">
    <location>
        <begin position="57"/>
        <end position="82"/>
    </location>
</feature>
<dbReference type="InterPro" id="IPR013321">
    <property type="entry name" value="Arc_rbn_hlx_hlx"/>
</dbReference>
<reference evidence="3 4" key="1">
    <citation type="submission" date="2020-04" db="EMBL/GenBank/DDBJ databases">
        <authorList>
            <person name="Klaysubun C."/>
            <person name="Duangmal K."/>
            <person name="Lipun K."/>
        </authorList>
    </citation>
    <scope>NUCLEOTIDE SEQUENCE [LARGE SCALE GENOMIC DNA]</scope>
    <source>
        <strain evidence="3 4">K10HN5</strain>
    </source>
</reference>
<feature type="domain" description="Ribbon-helix-helix protein CopG" evidence="2">
    <location>
        <begin position="3"/>
        <end position="40"/>
    </location>
</feature>
<evidence type="ECO:0000313" key="3">
    <source>
        <dbReference type="EMBL" id="NMI01671.1"/>
    </source>
</evidence>